<protein>
    <recommendedName>
        <fullName evidence="5">ZMYM2-like/QRICH1 C-terminal domain-containing protein</fullName>
    </recommendedName>
</protein>
<evidence type="ECO:0000256" key="1">
    <source>
        <dbReference type="ARBA" id="ARBA00022499"/>
    </source>
</evidence>
<gene>
    <name evidence="6" type="ORF">RhiirA1_505918</name>
</gene>
<accession>A0A2N0QUI3</accession>
<dbReference type="AlphaFoldDB" id="A0A2N0QUI3"/>
<dbReference type="Pfam" id="PF12012">
    <property type="entry name" value="DUF3504"/>
    <property type="match status" value="1"/>
</dbReference>
<dbReference type="VEuPathDB" id="FungiDB:RhiirA1_505918"/>
<sequence>MITFIICPEEIALNSGQAQPEEFGEDIILDSRRNKSKESGEAWLGVLMNSVNGEMVRQIEGGPGLGKDITECFAQGFGTDLVMQDNKDKRPCKKLKVNFTYKKPTDDELRNLIDSSRCKNTDYSTSNWIRALEKFRTDVNYQGLIEEVDTKEELEDQLCRFVHAMRKKDGSEYHVSSVNSCMFAINRHLNNKSVLSKPINIMDKDQYYKLWQILNGKVKSLVSQGRGERNGADGFTEDDLLQILDHPAMSGNDPASLLYRIFFFNAIFLGLRGGEHFNLQLQNFIRRKDKYGGFDVIIYKSKTNQRGANNIESQGDKLYIPEIPSIIEMYENYFTKRPTQADPHFYLKPCNISEVEFNGQWYHKQHVSEKEIKSFMKKIVTLTGINVDDRKISNHSGRKTLVQILKRRGFSNSECMASTRHKSEQGLARYERPETEIQRNNAFNLVEAFGFNKNNIRSEESMEQSTLSTDNFVVAKSLLNDNREVINSANSNIKVTRRPLKDLNEIQENKSQNLEELVSKLTADKVFINSVIIFNNNPNSHN</sequence>
<dbReference type="GO" id="GO:0015074">
    <property type="term" value="P:DNA integration"/>
    <property type="evidence" value="ECO:0007669"/>
    <property type="project" value="InterPro"/>
</dbReference>
<dbReference type="InterPro" id="IPR021893">
    <property type="entry name" value="ZMYM2-like_C"/>
</dbReference>
<evidence type="ECO:0000256" key="3">
    <source>
        <dbReference type="ARBA" id="ARBA00022843"/>
    </source>
</evidence>
<comment type="caution">
    <text evidence="6">The sequence shown here is derived from an EMBL/GenBank/DDBJ whole genome shotgun (WGS) entry which is preliminary data.</text>
</comment>
<reference evidence="6 7" key="1">
    <citation type="submission" date="2017-10" db="EMBL/GenBank/DDBJ databases">
        <title>Extensive intraspecific genome diversity in a model arbuscular mycorrhizal fungus.</title>
        <authorList>
            <person name="Chen E.C.H."/>
            <person name="Morin E."/>
            <person name="Baudet D."/>
            <person name="Noel J."/>
            <person name="Ndikumana S."/>
            <person name="Charron P."/>
            <person name="St-Onge C."/>
            <person name="Giorgi J."/>
            <person name="Grigoriev I.V."/>
            <person name="Roux C."/>
            <person name="Martin F.M."/>
            <person name="Corradi N."/>
        </authorList>
    </citation>
    <scope>NUCLEOTIDE SEQUENCE [LARGE SCALE GENOMIC DNA]</scope>
    <source>
        <strain evidence="6 7">A1</strain>
    </source>
</reference>
<dbReference type="VEuPathDB" id="FungiDB:RhiirFUN_023461"/>
<dbReference type="InterPro" id="IPR052787">
    <property type="entry name" value="MAVS"/>
</dbReference>
<dbReference type="VEuPathDB" id="FungiDB:RhiirFUN_013773"/>
<feature type="domain" description="ZMYM2-like/QRICH1 C-terminal" evidence="5">
    <location>
        <begin position="251"/>
        <end position="380"/>
    </location>
</feature>
<dbReference type="GO" id="GO:0006310">
    <property type="term" value="P:DNA recombination"/>
    <property type="evidence" value="ECO:0007669"/>
    <property type="project" value="UniProtKB-KW"/>
</dbReference>
<dbReference type="VEuPathDB" id="FungiDB:FUN_012752"/>
<proteinExistence type="predicted"/>
<dbReference type="PANTHER" id="PTHR21446:SF12">
    <property type="entry name" value="POTASSIUM CHANNEL TETRAMERIZATION DOMAIN CONTAINING 1"/>
    <property type="match status" value="1"/>
</dbReference>
<evidence type="ECO:0000256" key="2">
    <source>
        <dbReference type="ARBA" id="ARBA00022553"/>
    </source>
</evidence>
<keyword evidence="2" id="KW-0597">Phosphoprotein</keyword>
<dbReference type="PANTHER" id="PTHR21446">
    <property type="entry name" value="DUF3504 DOMAIN-CONTAINING PROTEIN"/>
    <property type="match status" value="1"/>
</dbReference>
<reference evidence="6 7" key="2">
    <citation type="submission" date="2017-10" db="EMBL/GenBank/DDBJ databases">
        <title>Genome analyses suggest a sexual origin of heterokaryosis in a supposedly ancient asexual fungus.</title>
        <authorList>
            <person name="Corradi N."/>
            <person name="Sedzielewska K."/>
            <person name="Noel J."/>
            <person name="Charron P."/>
            <person name="Farinelli L."/>
            <person name="Marton T."/>
            <person name="Kruger M."/>
            <person name="Pelin A."/>
            <person name="Brachmann A."/>
            <person name="Corradi N."/>
        </authorList>
    </citation>
    <scope>NUCLEOTIDE SEQUENCE [LARGE SCALE GENOMIC DNA]</scope>
    <source>
        <strain evidence="6 7">A1</strain>
    </source>
</reference>
<dbReference type="InterPro" id="IPR013762">
    <property type="entry name" value="Integrase-like_cat_sf"/>
</dbReference>
<organism evidence="6 7">
    <name type="scientific">Rhizophagus irregularis</name>
    <dbReference type="NCBI Taxonomy" id="588596"/>
    <lineage>
        <taxon>Eukaryota</taxon>
        <taxon>Fungi</taxon>
        <taxon>Fungi incertae sedis</taxon>
        <taxon>Mucoromycota</taxon>
        <taxon>Glomeromycotina</taxon>
        <taxon>Glomeromycetes</taxon>
        <taxon>Glomerales</taxon>
        <taxon>Glomeraceae</taxon>
        <taxon>Rhizophagus</taxon>
    </lineage>
</organism>
<dbReference type="SUPFAM" id="SSF56349">
    <property type="entry name" value="DNA breaking-rejoining enzymes"/>
    <property type="match status" value="1"/>
</dbReference>
<dbReference type="Gene3D" id="1.10.443.10">
    <property type="entry name" value="Intergrase catalytic core"/>
    <property type="match status" value="1"/>
</dbReference>
<evidence type="ECO:0000256" key="4">
    <source>
        <dbReference type="ARBA" id="ARBA00023172"/>
    </source>
</evidence>
<evidence type="ECO:0000313" key="6">
    <source>
        <dbReference type="EMBL" id="PKC54670.1"/>
    </source>
</evidence>
<dbReference type="Proteomes" id="UP000232688">
    <property type="component" value="Unassembled WGS sequence"/>
</dbReference>
<keyword evidence="4" id="KW-0233">DNA recombination</keyword>
<dbReference type="GO" id="GO:0003677">
    <property type="term" value="F:DNA binding"/>
    <property type="evidence" value="ECO:0007669"/>
    <property type="project" value="InterPro"/>
</dbReference>
<name>A0A2N0QUI3_9GLOM</name>
<evidence type="ECO:0000259" key="5">
    <source>
        <dbReference type="Pfam" id="PF12012"/>
    </source>
</evidence>
<keyword evidence="3" id="KW-0832">Ubl conjugation</keyword>
<dbReference type="EMBL" id="LLXH01003071">
    <property type="protein sequence ID" value="PKC54670.1"/>
    <property type="molecule type" value="Genomic_DNA"/>
</dbReference>
<dbReference type="InterPro" id="IPR011010">
    <property type="entry name" value="DNA_brk_join_enz"/>
</dbReference>
<evidence type="ECO:0000313" key="7">
    <source>
        <dbReference type="Proteomes" id="UP000232688"/>
    </source>
</evidence>
<keyword evidence="1" id="KW-1017">Isopeptide bond</keyword>